<organism evidence="3 4">
    <name type="scientific">Salinimicrobium tongyeongense</name>
    <dbReference type="NCBI Taxonomy" id="2809707"/>
    <lineage>
        <taxon>Bacteria</taxon>
        <taxon>Pseudomonadati</taxon>
        <taxon>Bacteroidota</taxon>
        <taxon>Flavobacteriia</taxon>
        <taxon>Flavobacteriales</taxon>
        <taxon>Flavobacteriaceae</taxon>
        <taxon>Salinimicrobium</taxon>
    </lineage>
</organism>
<dbReference type="PRINTS" id="PR00081">
    <property type="entry name" value="GDHRDH"/>
</dbReference>
<protein>
    <submittedName>
        <fullName evidence="3">SDR family oxidoreductase</fullName>
    </submittedName>
</protein>
<gene>
    <name evidence="3" type="ORF">JRG66_01080</name>
</gene>
<name>A0ABY6NRI1_9FLAO</name>
<dbReference type="RefSeq" id="WP_265163896.1">
    <property type="nucleotide sequence ID" value="NZ_CP069620.1"/>
</dbReference>
<dbReference type="Proteomes" id="UP001163981">
    <property type="component" value="Chromosome"/>
</dbReference>
<dbReference type="PRINTS" id="PR00080">
    <property type="entry name" value="SDRFAMILY"/>
</dbReference>
<dbReference type="Pfam" id="PF13561">
    <property type="entry name" value="adh_short_C2"/>
    <property type="match status" value="1"/>
</dbReference>
<sequence>MKVKNKVVLVTGSNGLIGKQVVTYLKEAGARVIGLDITKKGNSDSTFISCDVSKKEEIDDAIDDVERQYGRIDGLVNLAYPRTSDWGTKFEDVSLKSWQENVDYQMNSVFYICQRVLKIMKKQKSGSIVNIGSIYGVVGNDFSLYEGYNGSSPAAYTAIKGGIINLTRFLASYYGRYNVRINCVSPGGVLDKDNQHPSFIERYSEKSPLKRLANPEEIAPPIVFLLSDEASFITGHNMMVDGGWTAI</sequence>
<evidence type="ECO:0000256" key="2">
    <source>
        <dbReference type="ARBA" id="ARBA00023002"/>
    </source>
</evidence>
<dbReference type="SUPFAM" id="SSF51735">
    <property type="entry name" value="NAD(P)-binding Rossmann-fold domains"/>
    <property type="match status" value="1"/>
</dbReference>
<evidence type="ECO:0000256" key="1">
    <source>
        <dbReference type="ARBA" id="ARBA00006484"/>
    </source>
</evidence>
<reference evidence="3" key="1">
    <citation type="submission" date="2021-02" db="EMBL/GenBank/DDBJ databases">
        <title>Salinimicrobium sp. nov. isolated from seawater in Tongyeong, Republic of Korea.</title>
        <authorList>
            <person name="Lee S.-J."/>
        </authorList>
    </citation>
    <scope>NUCLEOTIDE SEQUENCE</scope>
    <source>
        <strain evidence="3">HN-2-9-2</strain>
    </source>
</reference>
<dbReference type="InterPro" id="IPR036291">
    <property type="entry name" value="NAD(P)-bd_dom_sf"/>
</dbReference>
<dbReference type="EMBL" id="CP069620">
    <property type="protein sequence ID" value="UZH55521.1"/>
    <property type="molecule type" value="Genomic_DNA"/>
</dbReference>
<dbReference type="Gene3D" id="3.40.50.720">
    <property type="entry name" value="NAD(P)-binding Rossmann-like Domain"/>
    <property type="match status" value="1"/>
</dbReference>
<dbReference type="PANTHER" id="PTHR42760">
    <property type="entry name" value="SHORT-CHAIN DEHYDROGENASES/REDUCTASES FAMILY MEMBER"/>
    <property type="match status" value="1"/>
</dbReference>
<evidence type="ECO:0000313" key="4">
    <source>
        <dbReference type="Proteomes" id="UP001163981"/>
    </source>
</evidence>
<dbReference type="PANTHER" id="PTHR42760:SF133">
    <property type="entry name" value="3-OXOACYL-[ACYL-CARRIER-PROTEIN] REDUCTASE"/>
    <property type="match status" value="1"/>
</dbReference>
<accession>A0ABY6NRI1</accession>
<evidence type="ECO:0000313" key="3">
    <source>
        <dbReference type="EMBL" id="UZH55521.1"/>
    </source>
</evidence>
<keyword evidence="2" id="KW-0560">Oxidoreductase</keyword>
<comment type="similarity">
    <text evidence="1">Belongs to the short-chain dehydrogenases/reductases (SDR) family.</text>
</comment>
<dbReference type="InterPro" id="IPR002347">
    <property type="entry name" value="SDR_fam"/>
</dbReference>
<proteinExistence type="inferred from homology"/>
<keyword evidence="4" id="KW-1185">Reference proteome</keyword>